<feature type="region of interest" description="Disordered" evidence="1">
    <location>
        <begin position="378"/>
        <end position="509"/>
    </location>
</feature>
<feature type="compositionally biased region" description="Basic and acidic residues" evidence="1">
    <location>
        <begin position="378"/>
        <end position="391"/>
    </location>
</feature>
<organism evidence="2 3">
    <name type="scientific">Gymnopus androsaceus JB14</name>
    <dbReference type="NCBI Taxonomy" id="1447944"/>
    <lineage>
        <taxon>Eukaryota</taxon>
        <taxon>Fungi</taxon>
        <taxon>Dikarya</taxon>
        <taxon>Basidiomycota</taxon>
        <taxon>Agaricomycotina</taxon>
        <taxon>Agaricomycetes</taxon>
        <taxon>Agaricomycetidae</taxon>
        <taxon>Agaricales</taxon>
        <taxon>Marasmiineae</taxon>
        <taxon>Omphalotaceae</taxon>
        <taxon>Gymnopus</taxon>
    </lineage>
</organism>
<proteinExistence type="predicted"/>
<protein>
    <submittedName>
        <fullName evidence="2">Uncharacterized protein</fullName>
    </submittedName>
</protein>
<evidence type="ECO:0000313" key="2">
    <source>
        <dbReference type="EMBL" id="KAE9406640.1"/>
    </source>
</evidence>
<dbReference type="EMBL" id="ML769401">
    <property type="protein sequence ID" value="KAE9406640.1"/>
    <property type="molecule type" value="Genomic_DNA"/>
</dbReference>
<dbReference type="Proteomes" id="UP000799118">
    <property type="component" value="Unassembled WGS sequence"/>
</dbReference>
<evidence type="ECO:0000256" key="1">
    <source>
        <dbReference type="SAM" id="MobiDB-lite"/>
    </source>
</evidence>
<feature type="region of interest" description="Disordered" evidence="1">
    <location>
        <begin position="746"/>
        <end position="794"/>
    </location>
</feature>
<feature type="compositionally biased region" description="Polar residues" evidence="1">
    <location>
        <begin position="704"/>
        <end position="714"/>
    </location>
</feature>
<accession>A0A6A4I9G8</accession>
<sequence>MRMDLHHSFDAGVFFLLPAIIVLRKIVEFSESNASKTRTSDKRKFYEVFSDTTWSYHLFTASFDPNRSIHRRNVDTSTRIPDIIRHPDSGGYTEHSFPFNTSDMQNLKCHVHPFFVTANAYLHMRKLNPQKRDRMMRDNEALQLVWKIGNIWLQPVPASFKDTKKGGANAMRDPKKDSVSFLADTDNQGKVKYQKKEVFYQHLMVWADERRSFEHVFSNPSLEGTPEAQHDVEMADAQPELPRRRTRSATMSQWNRTEDISFVPATSRMRTRGYDVSKSPAAKKQKLALPTSPPSPRSLRGKKSPQRTHLEPAIQSYPTSFEIEVEDGTNLLMDFISSQITILRKDPRGSLSADADYSDGDIADIAFEVLERQIADEDAKLAGSPKAEKGSSKISKSTPPKPSPVETATPSSRPRSSTLRLSHIEIPRLVSLSTSQTQKKDSKGNSRNNRSMTVESHTDVEMSPVPLPASFQRGKSVSPDTPKVPLSSRKPIVRPTSKPKCERFSRALSTPLVSRSSSSALMARFSTKNITRDSEEGTSYRRIKSSPSTLDMSLKSPSRSISAEAPTLISSPTATKDDGTTFLRAGQQAIFKALADEFGLSVNDVSGVYSELEDLEKTRRILSKLSRPAEASLTNSKIPHSPRDSFPGAPPKPSATPKRKLTRSQSVAPASFEDREFSSPRMATRAFLSAPRPRPTRSFPVLSFSPSDSGNNDADGSESDEVPEWKERRLKQNQLRGRDILVVRTGSSATSLKLKSSSSPVFKRSSPTKSKKDVGLGEQGWNEPSGSSSVPESRLDSLTRSIELILRSATR</sequence>
<reference evidence="2" key="1">
    <citation type="journal article" date="2019" name="Environ. Microbiol.">
        <title>Fungal ecological strategies reflected in gene transcription - a case study of two litter decomposers.</title>
        <authorList>
            <person name="Barbi F."/>
            <person name="Kohler A."/>
            <person name="Barry K."/>
            <person name="Baskaran P."/>
            <person name="Daum C."/>
            <person name="Fauchery L."/>
            <person name="Ihrmark K."/>
            <person name="Kuo A."/>
            <person name="LaButti K."/>
            <person name="Lipzen A."/>
            <person name="Morin E."/>
            <person name="Grigoriev I.V."/>
            <person name="Henrissat B."/>
            <person name="Lindahl B."/>
            <person name="Martin F."/>
        </authorList>
    </citation>
    <scope>NUCLEOTIDE SEQUENCE</scope>
    <source>
        <strain evidence="2">JB14</strain>
    </source>
</reference>
<feature type="compositionally biased region" description="Polar residues" evidence="1">
    <location>
        <begin position="545"/>
        <end position="561"/>
    </location>
</feature>
<feature type="compositionally biased region" description="Low complexity" evidence="1">
    <location>
        <begin position="409"/>
        <end position="421"/>
    </location>
</feature>
<dbReference type="OrthoDB" id="3133596at2759"/>
<feature type="region of interest" description="Disordered" evidence="1">
    <location>
        <begin position="628"/>
        <end position="733"/>
    </location>
</feature>
<keyword evidence="3" id="KW-1185">Reference proteome</keyword>
<feature type="compositionally biased region" description="Polar residues" evidence="1">
    <location>
        <begin position="782"/>
        <end position="794"/>
    </location>
</feature>
<feature type="compositionally biased region" description="Low complexity" evidence="1">
    <location>
        <begin position="747"/>
        <end position="767"/>
    </location>
</feature>
<evidence type="ECO:0000313" key="3">
    <source>
        <dbReference type="Proteomes" id="UP000799118"/>
    </source>
</evidence>
<dbReference type="AlphaFoldDB" id="A0A6A4I9G8"/>
<name>A0A6A4I9G8_9AGAR</name>
<feature type="region of interest" description="Disordered" evidence="1">
    <location>
        <begin position="271"/>
        <end position="315"/>
    </location>
</feature>
<feature type="region of interest" description="Disordered" evidence="1">
    <location>
        <begin position="532"/>
        <end position="574"/>
    </location>
</feature>
<feature type="compositionally biased region" description="Polar residues" evidence="1">
    <location>
        <begin position="445"/>
        <end position="455"/>
    </location>
</feature>
<gene>
    <name evidence="2" type="ORF">BT96DRAFT_224185</name>
</gene>